<accession>A0A085GMF2</accession>
<evidence type="ECO:0000256" key="1">
    <source>
        <dbReference type="SAM" id="SignalP"/>
    </source>
</evidence>
<organism evidence="2 3">
    <name type="scientific">Ewingella americana (strain ATCC 33852 / DSM 4580 / CCUG 14506 / JCM 5911 / LMG 7869 / NCTC 12157 / CDC 1468-78)</name>
    <dbReference type="NCBI Taxonomy" id="910964"/>
    <lineage>
        <taxon>Bacteria</taxon>
        <taxon>Pseudomonadati</taxon>
        <taxon>Pseudomonadota</taxon>
        <taxon>Gammaproteobacteria</taxon>
        <taxon>Enterobacterales</taxon>
        <taxon>Yersiniaceae</taxon>
        <taxon>Ewingella</taxon>
    </lineage>
</organism>
<protein>
    <recommendedName>
        <fullName evidence="4">CHRD domain-containing protein</fullName>
    </recommendedName>
</protein>
<evidence type="ECO:0008006" key="4">
    <source>
        <dbReference type="Google" id="ProtNLM"/>
    </source>
</evidence>
<feature type="chain" id="PRO_5001791335" description="CHRD domain-containing protein" evidence="1">
    <location>
        <begin position="26"/>
        <end position="213"/>
    </location>
</feature>
<dbReference type="AlphaFoldDB" id="A0A085GMF2"/>
<comment type="caution">
    <text evidence="2">The sequence shown here is derived from an EMBL/GenBank/DDBJ whole genome shotgun (WGS) entry which is preliminary data.</text>
</comment>
<evidence type="ECO:0000313" key="3">
    <source>
        <dbReference type="Proteomes" id="UP000028640"/>
    </source>
</evidence>
<dbReference type="GeneID" id="78378933"/>
<dbReference type="STRING" id="910964.GEAM_0590"/>
<name>A0A085GMF2_EWIA3</name>
<dbReference type="Proteomes" id="UP000028640">
    <property type="component" value="Unassembled WGS sequence"/>
</dbReference>
<feature type="signal peptide" evidence="1">
    <location>
        <begin position="1"/>
        <end position="25"/>
    </location>
</feature>
<dbReference type="EMBL" id="JMPJ01000023">
    <property type="protein sequence ID" value="KFC84897.1"/>
    <property type="molecule type" value="Genomic_DNA"/>
</dbReference>
<reference evidence="2 3" key="1">
    <citation type="submission" date="2014-05" db="EMBL/GenBank/DDBJ databases">
        <title>ATOL: Assembling a taxonomically balanced genome-scale reconstruction of the evolutionary history of the Enterobacteriaceae.</title>
        <authorList>
            <person name="Plunkett G.III."/>
            <person name="Neeno-Eckwall E.C."/>
            <person name="Glasner J.D."/>
            <person name="Perna N.T."/>
        </authorList>
    </citation>
    <scope>NUCLEOTIDE SEQUENCE [LARGE SCALE GENOMIC DNA]</scope>
    <source>
        <strain evidence="2 3">ATCC 33852</strain>
    </source>
</reference>
<evidence type="ECO:0000313" key="2">
    <source>
        <dbReference type="EMBL" id="KFC84897.1"/>
    </source>
</evidence>
<proteinExistence type="predicted"/>
<dbReference type="eggNOG" id="ENOG5031R2N">
    <property type="taxonomic scope" value="Bacteria"/>
</dbReference>
<gene>
    <name evidence="2" type="ORF">GEAM_0590</name>
</gene>
<sequence>MMMDKMVKKTLLLAVLAGCAMSAQAAKQEEYKAHLTAVNADKIGTSPVGDATFKVEGDKLVVHIKMKNTPPSIMHWEHFHGYPNGQNASCVTAAQDKNGDGFIDLAETEAVSGTTMVPFDDAPHKMNIPTDNYPHADKDGSYEYTKVVPLAALEKKFGETFKGGKIDLDKRVLYVHGVPDSLKLPATVAGEVGHYTTSTTLPIACGKIEKVKS</sequence>
<keyword evidence="1" id="KW-0732">Signal</keyword>
<keyword evidence="3" id="KW-1185">Reference proteome</keyword>
<dbReference type="RefSeq" id="WP_210435869.1">
    <property type="nucleotide sequence ID" value="NZ_JMPJ01000023.1"/>
</dbReference>